<evidence type="ECO:0000313" key="3">
    <source>
        <dbReference type="Proteomes" id="UP000694863"/>
    </source>
</evidence>
<dbReference type="InterPro" id="IPR016187">
    <property type="entry name" value="CTDL_fold"/>
</dbReference>
<dbReference type="Proteomes" id="UP000694863">
    <property type="component" value="Unplaced"/>
</dbReference>
<keyword evidence="3" id="KW-1185">Reference proteome</keyword>
<gene>
    <name evidence="4" type="primary">LOC101661795</name>
</gene>
<dbReference type="InterPro" id="IPR001304">
    <property type="entry name" value="C-type_lectin-like"/>
</dbReference>
<evidence type="ECO:0000259" key="2">
    <source>
        <dbReference type="PROSITE" id="PS50041"/>
    </source>
</evidence>
<evidence type="ECO:0000313" key="4">
    <source>
        <dbReference type="RefSeq" id="XP_012863951.2"/>
    </source>
</evidence>
<dbReference type="Gene3D" id="3.10.100.10">
    <property type="entry name" value="Mannose-Binding Protein A, subunit A"/>
    <property type="match status" value="1"/>
</dbReference>
<dbReference type="InterPro" id="IPR016186">
    <property type="entry name" value="C-type_lectin-like/link_sf"/>
</dbReference>
<protein>
    <submittedName>
        <fullName evidence="4">C-type lectin domain family 4 member G-like</fullName>
    </submittedName>
</protein>
<name>A0ABM0ZTX3_ECHTE</name>
<dbReference type="Pfam" id="PF00059">
    <property type="entry name" value="Lectin_C"/>
    <property type="match status" value="1"/>
</dbReference>
<dbReference type="PROSITE" id="PS50041">
    <property type="entry name" value="C_TYPE_LECTIN_2"/>
    <property type="match status" value="1"/>
</dbReference>
<dbReference type="RefSeq" id="XP_012863951.2">
    <property type="nucleotide sequence ID" value="XM_013008497.2"/>
</dbReference>
<proteinExistence type="predicted"/>
<dbReference type="SMART" id="SM00034">
    <property type="entry name" value="CLECT"/>
    <property type="match status" value="1"/>
</dbReference>
<sequence length="142" mass="16235">MEGAKFGNKSCEPCPTSWLPFGDSCYFFSEQRGNWESAVKSCGNTGAHLVIVNDLEEQNFLSANTSGRGFWLGLKAVRHLGKIQSYQWMDGVQLTFSHWNVGEPNDTWRRESCIMMLKSGWWNDALCGNENGNWICEKRRRC</sequence>
<dbReference type="InterPro" id="IPR050111">
    <property type="entry name" value="C-type_lectin/snaclec_domain"/>
</dbReference>
<dbReference type="PANTHER" id="PTHR22803">
    <property type="entry name" value="MANNOSE, PHOSPHOLIPASE, LECTIN RECEPTOR RELATED"/>
    <property type="match status" value="1"/>
</dbReference>
<reference evidence="4" key="1">
    <citation type="submission" date="2025-08" db="UniProtKB">
        <authorList>
            <consortium name="RefSeq"/>
        </authorList>
    </citation>
    <scope>IDENTIFICATION</scope>
</reference>
<dbReference type="SUPFAM" id="SSF56436">
    <property type="entry name" value="C-type lectin-like"/>
    <property type="match status" value="1"/>
</dbReference>
<accession>A0ABM0ZTX3</accession>
<dbReference type="GeneID" id="101661795"/>
<feature type="domain" description="C-type lectin" evidence="2">
    <location>
        <begin position="21"/>
        <end position="127"/>
    </location>
</feature>
<keyword evidence="1" id="KW-0430">Lectin</keyword>
<evidence type="ECO:0000256" key="1">
    <source>
        <dbReference type="ARBA" id="ARBA00022734"/>
    </source>
</evidence>
<organism evidence="3 4">
    <name type="scientific">Echinops telfairi</name>
    <name type="common">Lesser hedgehog tenrec</name>
    <dbReference type="NCBI Taxonomy" id="9371"/>
    <lineage>
        <taxon>Eukaryota</taxon>
        <taxon>Metazoa</taxon>
        <taxon>Chordata</taxon>
        <taxon>Craniata</taxon>
        <taxon>Vertebrata</taxon>
        <taxon>Euteleostomi</taxon>
        <taxon>Mammalia</taxon>
        <taxon>Eutheria</taxon>
        <taxon>Afrotheria</taxon>
        <taxon>Tenrecidae</taxon>
        <taxon>Tenrecinae</taxon>
        <taxon>Echinops</taxon>
    </lineage>
</organism>